<sequence>MSTPTLESLPLIALELVCEYLAHSDFHRRDLFSFSLVSKACCGAADRQRWKRILLAVDGTEKLEKDVQKWEDMLGEDGKRHVRQLKVLGCLPLNRERDEAESAIYWRKYFKGMKGNPDGVGDIYGQAELKWQRSDSDVFLEPSTPNWPLYHLDLRRNRVDKTRKDLAWMVLSKFLTTLPGLKDFVWSSTDQIPHCILTALNTTRTKLHMHTFSIRSLDQYEKLPVEVDTHESSIATFPRLTHVSTKSNNHLTQEHDFNEEAVLQMIAGAAPNLIDVCMTSLFSDGPERSCCLPQASTGFPGIVQNRPQAYSDSKGHLKSLELFRTEAICPDCLRKWSDRTHLEELERLYINVDFDTLEALAQMARNGEFKALQRLCLQVGWFGEGDGHEPLKLLLTALNPLVDLQVRSAHSGLGNNILQAILQCHGSSLKRLFIPYFTPSHDQIAELARSCPSLQQLEFGVQRTGGDYAEFHTYRLLGRIPRLQDVWMRMNCGAPSNTVYSHTEIYNDDERLHFIRLAFINSAVDANLARDIFHIIAESQSSVGSSTDVTLNCLEIRTVRAGSIGAEMVYKDFWQVTRALGRSWVCTRDPRDTYSDKLHCLETDKIQEYHELLDKPLEDLPLGRLYVQAWKEIWPESTGHWVDDWHSFPLKR</sequence>
<dbReference type="InterPro" id="IPR032675">
    <property type="entry name" value="LRR_dom_sf"/>
</dbReference>
<evidence type="ECO:0000313" key="1">
    <source>
        <dbReference type="EMBL" id="KAF1958311.1"/>
    </source>
</evidence>
<accession>A0A6A5U083</accession>
<organism evidence="1 2">
    <name type="scientific">Byssothecium circinans</name>
    <dbReference type="NCBI Taxonomy" id="147558"/>
    <lineage>
        <taxon>Eukaryota</taxon>
        <taxon>Fungi</taxon>
        <taxon>Dikarya</taxon>
        <taxon>Ascomycota</taxon>
        <taxon>Pezizomycotina</taxon>
        <taxon>Dothideomycetes</taxon>
        <taxon>Pleosporomycetidae</taxon>
        <taxon>Pleosporales</taxon>
        <taxon>Massarineae</taxon>
        <taxon>Massarinaceae</taxon>
        <taxon>Byssothecium</taxon>
    </lineage>
</organism>
<name>A0A6A5U083_9PLEO</name>
<proteinExistence type="predicted"/>
<dbReference type="OrthoDB" id="3945550at2759"/>
<gene>
    <name evidence="1" type="ORF">CC80DRAFT_28391</name>
</gene>
<dbReference type="SUPFAM" id="SSF52047">
    <property type="entry name" value="RNI-like"/>
    <property type="match status" value="1"/>
</dbReference>
<protein>
    <submittedName>
        <fullName evidence="1">Uncharacterized protein</fullName>
    </submittedName>
</protein>
<dbReference type="Proteomes" id="UP000800035">
    <property type="component" value="Unassembled WGS sequence"/>
</dbReference>
<dbReference type="EMBL" id="ML976987">
    <property type="protein sequence ID" value="KAF1958311.1"/>
    <property type="molecule type" value="Genomic_DNA"/>
</dbReference>
<keyword evidence="2" id="KW-1185">Reference proteome</keyword>
<evidence type="ECO:0000313" key="2">
    <source>
        <dbReference type="Proteomes" id="UP000800035"/>
    </source>
</evidence>
<reference evidence="1" key="1">
    <citation type="journal article" date="2020" name="Stud. Mycol.">
        <title>101 Dothideomycetes genomes: a test case for predicting lifestyles and emergence of pathogens.</title>
        <authorList>
            <person name="Haridas S."/>
            <person name="Albert R."/>
            <person name="Binder M."/>
            <person name="Bloem J."/>
            <person name="Labutti K."/>
            <person name="Salamov A."/>
            <person name="Andreopoulos B."/>
            <person name="Baker S."/>
            <person name="Barry K."/>
            <person name="Bills G."/>
            <person name="Bluhm B."/>
            <person name="Cannon C."/>
            <person name="Castanera R."/>
            <person name="Culley D."/>
            <person name="Daum C."/>
            <person name="Ezra D."/>
            <person name="Gonzalez J."/>
            <person name="Henrissat B."/>
            <person name="Kuo A."/>
            <person name="Liang C."/>
            <person name="Lipzen A."/>
            <person name="Lutzoni F."/>
            <person name="Magnuson J."/>
            <person name="Mondo S."/>
            <person name="Nolan M."/>
            <person name="Ohm R."/>
            <person name="Pangilinan J."/>
            <person name="Park H.-J."/>
            <person name="Ramirez L."/>
            <person name="Alfaro M."/>
            <person name="Sun H."/>
            <person name="Tritt A."/>
            <person name="Yoshinaga Y."/>
            <person name="Zwiers L.-H."/>
            <person name="Turgeon B."/>
            <person name="Goodwin S."/>
            <person name="Spatafora J."/>
            <person name="Crous P."/>
            <person name="Grigoriev I."/>
        </authorList>
    </citation>
    <scope>NUCLEOTIDE SEQUENCE</scope>
    <source>
        <strain evidence="1">CBS 675.92</strain>
    </source>
</reference>
<dbReference type="AlphaFoldDB" id="A0A6A5U083"/>
<dbReference type="Gene3D" id="3.80.10.10">
    <property type="entry name" value="Ribonuclease Inhibitor"/>
    <property type="match status" value="1"/>
</dbReference>